<accession>J7S4U5</accession>
<organism evidence="1 2">
    <name type="scientific">Huiozyma naganishii (strain ATCC MYA-139 / BCRC 22969 / CBS 8797 / KCTC 17520 / NBRC 10181 / NCYC 3082 / Yp74L-3)</name>
    <name type="common">Yeast</name>
    <name type="synonym">Kazachstania naganishii</name>
    <dbReference type="NCBI Taxonomy" id="1071383"/>
    <lineage>
        <taxon>Eukaryota</taxon>
        <taxon>Fungi</taxon>
        <taxon>Dikarya</taxon>
        <taxon>Ascomycota</taxon>
        <taxon>Saccharomycotina</taxon>
        <taxon>Saccharomycetes</taxon>
        <taxon>Saccharomycetales</taxon>
        <taxon>Saccharomycetaceae</taxon>
        <taxon>Huiozyma</taxon>
    </lineage>
</organism>
<keyword evidence="2" id="KW-1185">Reference proteome</keyword>
<dbReference type="OrthoDB" id="531008at2759"/>
<proteinExistence type="predicted"/>
<dbReference type="RefSeq" id="XP_022463057.1">
    <property type="nucleotide sequence ID" value="XM_022606354.1"/>
</dbReference>
<dbReference type="SUPFAM" id="SSF81296">
    <property type="entry name" value="E set domains"/>
    <property type="match status" value="1"/>
</dbReference>
<evidence type="ECO:0008006" key="3">
    <source>
        <dbReference type="Google" id="ProtNLM"/>
    </source>
</evidence>
<gene>
    <name evidence="1" type="primary">KNAG0B03690</name>
    <name evidence="1" type="ordered locus">KNAG_0B03690</name>
</gene>
<dbReference type="EMBL" id="HE978315">
    <property type="protein sequence ID" value="CCK68811.1"/>
    <property type="molecule type" value="Genomic_DNA"/>
</dbReference>
<name>J7S4U5_HUIN7</name>
<reference evidence="1 2" key="1">
    <citation type="journal article" date="2011" name="Proc. Natl. Acad. Sci. U.S.A.">
        <title>Evolutionary erosion of yeast sex chromosomes by mating-type switching accidents.</title>
        <authorList>
            <person name="Gordon J.L."/>
            <person name="Armisen D."/>
            <person name="Proux-Wera E."/>
            <person name="Oheigeartaigh S.S."/>
            <person name="Byrne K.P."/>
            <person name="Wolfe K.H."/>
        </authorList>
    </citation>
    <scope>NUCLEOTIDE SEQUENCE [LARGE SCALE GENOMIC DNA]</scope>
    <source>
        <strain evidence="2">ATCC MYA-139 / BCRC 22969 / CBS 8797 / CCRC 22969 / KCTC 17520 / NBRC 10181 / NCYC 3082</strain>
    </source>
</reference>
<sequence>MGAGQSTLVALSADTVNKFKPSAKRDKRDEHHDGAKYTRENYDNFYNYNLLELVRGQRVPHFYRQPRRRTKVKLRFRDSHTIPFRVHSVAIQGTDITSKLQRTGKMGGLQQIPLQFEGDSSEWVAPDLYLPPGEYKFRFVINDTCSMHSEYLPILTVGDGIAYNYFVVIENDEVVEPAVAADAPMGQDSPLGARVEYTNEILPLFEGYCDSQQIDHTAQYKPKTHMNQKTFFYYAFQEQDAASGDYDAQFCERYTVPIIPPYFYSIDITPQDNTLKVPLPIQLANLNRTIFPSPEDICNDYLCIGCVISYRGKYMAHLFYRPSPWE</sequence>
<protein>
    <recommendedName>
        <fullName evidence="3">Association with the SNF1 complex (ASC) domain-containing protein</fullName>
    </recommendedName>
</protein>
<dbReference type="Proteomes" id="UP000006310">
    <property type="component" value="Chromosome 2"/>
</dbReference>
<evidence type="ECO:0000313" key="2">
    <source>
        <dbReference type="Proteomes" id="UP000006310"/>
    </source>
</evidence>
<dbReference type="HOGENOM" id="CLU_852757_0_0_1"/>
<evidence type="ECO:0000313" key="1">
    <source>
        <dbReference type="EMBL" id="CCK68811.1"/>
    </source>
</evidence>
<reference evidence="2" key="2">
    <citation type="submission" date="2012-08" db="EMBL/GenBank/DDBJ databases">
        <title>Genome sequence of Kazachstania naganishii.</title>
        <authorList>
            <person name="Gordon J.L."/>
            <person name="Armisen D."/>
            <person name="Proux-Wera E."/>
            <person name="OhEigeartaigh S.S."/>
            <person name="Byrne K.P."/>
            <person name="Wolfe K.H."/>
        </authorList>
    </citation>
    <scope>NUCLEOTIDE SEQUENCE [LARGE SCALE GENOMIC DNA]</scope>
    <source>
        <strain evidence="2">ATCC MYA-139 / BCRC 22969 / CBS 8797 / CCRC 22969 / KCTC 17520 / NBRC 10181 / NCYC 3082</strain>
    </source>
</reference>
<dbReference type="STRING" id="1071383.J7S4U5"/>
<dbReference type="GeneID" id="34524461"/>
<dbReference type="KEGG" id="kng:KNAG_0B03690"/>
<dbReference type="InterPro" id="IPR014756">
    <property type="entry name" value="Ig_E-set"/>
</dbReference>
<dbReference type="AlphaFoldDB" id="J7S4U5"/>